<gene>
    <name evidence="2" type="ordered locus">Awo_c22960</name>
</gene>
<dbReference type="Proteomes" id="UP000007177">
    <property type="component" value="Chromosome"/>
</dbReference>
<reference evidence="3" key="1">
    <citation type="submission" date="2011-07" db="EMBL/GenBank/DDBJ databases">
        <title>Complete genome sequence of Acetobacterium woodii.</title>
        <authorList>
            <person name="Poehlein A."/>
            <person name="Schmidt S."/>
            <person name="Kaster A.-K."/>
            <person name="Goenrich M."/>
            <person name="Vollmers J."/>
            <person name="Thuermer A."/>
            <person name="Gottschalk G."/>
            <person name="Thauer R.K."/>
            <person name="Daniel R."/>
            <person name="Mueller V."/>
        </authorList>
    </citation>
    <scope>NUCLEOTIDE SEQUENCE [LARGE SCALE GENOMIC DNA]</scope>
    <source>
        <strain evidence="3">ATCC 29683 / DSM 1030 / JCM 2381 / KCTC 1655 / WB1</strain>
    </source>
</reference>
<evidence type="ECO:0000313" key="3">
    <source>
        <dbReference type="Proteomes" id="UP000007177"/>
    </source>
</evidence>
<dbReference type="KEGG" id="awo:Awo_c22960"/>
<reference evidence="2 3" key="2">
    <citation type="journal article" date="2012" name="PLoS ONE">
        <title>An ancient pathway combining carbon dioxide fixation with the generation and utilization of a sodium ion gradient for ATP synthesis.</title>
        <authorList>
            <person name="Poehlein A."/>
            <person name="Schmidt S."/>
            <person name="Kaster A.K."/>
            <person name="Goenrich M."/>
            <person name="Vollmers J."/>
            <person name="Thurmer A."/>
            <person name="Bertsch J."/>
            <person name="Schuchmann K."/>
            <person name="Voigt B."/>
            <person name="Hecker M."/>
            <person name="Daniel R."/>
            <person name="Thauer R.K."/>
            <person name="Gottschalk G."/>
            <person name="Muller V."/>
        </authorList>
    </citation>
    <scope>NUCLEOTIDE SEQUENCE [LARGE SCALE GENOMIC DNA]</scope>
    <source>
        <strain evidence="3">ATCC 29683 / DSM 1030 / JCM 2381 / KCTC 1655 / WB1</strain>
    </source>
</reference>
<feature type="domain" description="DUF362" evidence="1">
    <location>
        <begin position="86"/>
        <end position="291"/>
    </location>
</feature>
<dbReference type="eggNOG" id="COG2006">
    <property type="taxonomic scope" value="Bacteria"/>
</dbReference>
<keyword evidence="3" id="KW-1185">Reference proteome</keyword>
<dbReference type="HOGENOM" id="CLU_047797_0_0_9"/>
<organism evidence="2 3">
    <name type="scientific">Acetobacterium woodii (strain ATCC 29683 / DSM 1030 / JCM 2381 / KCTC 1655 / WB1)</name>
    <dbReference type="NCBI Taxonomy" id="931626"/>
    <lineage>
        <taxon>Bacteria</taxon>
        <taxon>Bacillati</taxon>
        <taxon>Bacillota</taxon>
        <taxon>Clostridia</taxon>
        <taxon>Eubacteriales</taxon>
        <taxon>Eubacteriaceae</taxon>
        <taxon>Acetobacterium</taxon>
    </lineage>
</organism>
<sequence>MIIAGIQCYVHNYGQIYGKCTNKEIIMSKPKVSVVKVAPPEGNASFMNGKYVRIEEDVQKIKKAVAEAVELAIGSLDTIIKEGDVVLIKPNLAFQAPPESHAVVDPRTIEAVVSYVKENSKAKKVLVGDNPSLGMHVGRAKPAFKDSKMEEAAYLGGADEVIYFDEHDVVPVEIEGAKIFKHATVFKPFLDADVVINLPKMKVHLAGTVTLGLKNWNGIIPNCHPDGQQQGAHRIELGQKMADLYRVRHADLTIVDSVIGMEGQGPHAGTPIEMNLIVAGADTVSVDAVAASIMGFDPMEIPAIRCAGTEGQGEIDLAKIEVVGNSVESVMKHFKRPGGDPIGMYAGLTCIMQQTCGGCHVNVRGALDSFAISGIDMKKFLEKSGEVVVIAGGVPDIDPQFCADKNVFICGDCWEIFPSADKVREAASLAKSVTYYPGCAPVYIFAQLNADLQKLAAAK</sequence>
<dbReference type="Pfam" id="PF04015">
    <property type="entry name" value="DUF362"/>
    <property type="match status" value="1"/>
</dbReference>
<dbReference type="InterPro" id="IPR007160">
    <property type="entry name" value="DUF362"/>
</dbReference>
<proteinExistence type="predicted"/>
<dbReference type="STRING" id="931626.Awo_c22960"/>
<accession>H6LCT2</accession>
<dbReference type="EMBL" id="CP002987">
    <property type="protein sequence ID" value="AFA49069.1"/>
    <property type="molecule type" value="Genomic_DNA"/>
</dbReference>
<dbReference type="AlphaFoldDB" id="H6LCT2"/>
<evidence type="ECO:0000313" key="2">
    <source>
        <dbReference type="EMBL" id="AFA49069.1"/>
    </source>
</evidence>
<name>H6LCT2_ACEWD</name>
<protein>
    <recommendedName>
        <fullName evidence="1">DUF362 domain-containing protein</fullName>
    </recommendedName>
</protein>
<evidence type="ECO:0000259" key="1">
    <source>
        <dbReference type="Pfam" id="PF04015"/>
    </source>
</evidence>